<dbReference type="EMBL" id="JASNQZ010000006">
    <property type="protein sequence ID" value="KAL0956627.1"/>
    <property type="molecule type" value="Genomic_DNA"/>
</dbReference>
<evidence type="ECO:0000313" key="2">
    <source>
        <dbReference type="Proteomes" id="UP001556367"/>
    </source>
</evidence>
<organism evidence="1 2">
    <name type="scientific">Hohenbuehelia grisea</name>
    <dbReference type="NCBI Taxonomy" id="104357"/>
    <lineage>
        <taxon>Eukaryota</taxon>
        <taxon>Fungi</taxon>
        <taxon>Dikarya</taxon>
        <taxon>Basidiomycota</taxon>
        <taxon>Agaricomycotina</taxon>
        <taxon>Agaricomycetes</taxon>
        <taxon>Agaricomycetidae</taxon>
        <taxon>Agaricales</taxon>
        <taxon>Pleurotineae</taxon>
        <taxon>Pleurotaceae</taxon>
        <taxon>Hohenbuehelia</taxon>
    </lineage>
</organism>
<proteinExistence type="predicted"/>
<gene>
    <name evidence="1" type="ORF">HGRIS_002762</name>
</gene>
<sequence length="114" mass="13043">MQSTISSHDRCPRCLLQAMSGFSILYVPLKFGVEIMNHASAGPHIYQSVFSHYVPCSCAVRQRPQIDIQRSTKPPKYRDEVAEIDNALKFELEALHGIYEQDQQVLRHVDRVNS</sequence>
<protein>
    <submittedName>
        <fullName evidence="1">Uncharacterized protein</fullName>
    </submittedName>
</protein>
<reference evidence="2" key="1">
    <citation type="submission" date="2024-06" db="EMBL/GenBank/DDBJ databases">
        <title>Multi-omics analyses provide insights into the biosynthesis of the anticancer antibiotic pleurotin in Hohenbuehelia grisea.</title>
        <authorList>
            <person name="Weaver J.A."/>
            <person name="Alberti F."/>
        </authorList>
    </citation>
    <scope>NUCLEOTIDE SEQUENCE [LARGE SCALE GENOMIC DNA]</scope>
    <source>
        <strain evidence="2">T-177</strain>
    </source>
</reference>
<comment type="caution">
    <text evidence="1">The sequence shown here is derived from an EMBL/GenBank/DDBJ whole genome shotgun (WGS) entry which is preliminary data.</text>
</comment>
<dbReference type="Proteomes" id="UP001556367">
    <property type="component" value="Unassembled WGS sequence"/>
</dbReference>
<evidence type="ECO:0000313" key="1">
    <source>
        <dbReference type="EMBL" id="KAL0956627.1"/>
    </source>
</evidence>
<keyword evidence="2" id="KW-1185">Reference proteome</keyword>
<name>A0ABR3JMQ6_9AGAR</name>
<accession>A0ABR3JMQ6</accession>